<dbReference type="Pfam" id="PF00379">
    <property type="entry name" value="Chitin_bind_4"/>
    <property type="match status" value="1"/>
</dbReference>
<sequence>MRSPKSDFALTIEEERGFKRKHFSSTYICITVCVLSVCATLISASVIEHPTIELIEDNTPHYEFQYSVHDVHTGDVKDQFEHRRGDYVTGRYSLIEPDGNRRVVEYSSDPLLGFSAQVRRELLGSPHAVAQTVEEWPAPANH</sequence>
<dbReference type="PhylomeDB" id="A0A1B0FRA6"/>
<dbReference type="STRING" id="37546.A0A1B0FRA6"/>
<dbReference type="Proteomes" id="UP000092444">
    <property type="component" value="Unassembled WGS sequence"/>
</dbReference>
<keyword evidence="3" id="KW-0812">Transmembrane</keyword>
<organism evidence="4 5">
    <name type="scientific">Glossina morsitans morsitans</name>
    <name type="common">Savannah tsetse fly</name>
    <dbReference type="NCBI Taxonomy" id="37546"/>
    <lineage>
        <taxon>Eukaryota</taxon>
        <taxon>Metazoa</taxon>
        <taxon>Ecdysozoa</taxon>
        <taxon>Arthropoda</taxon>
        <taxon>Hexapoda</taxon>
        <taxon>Insecta</taxon>
        <taxon>Pterygota</taxon>
        <taxon>Neoptera</taxon>
        <taxon>Endopterygota</taxon>
        <taxon>Diptera</taxon>
        <taxon>Brachycera</taxon>
        <taxon>Muscomorpha</taxon>
        <taxon>Hippoboscoidea</taxon>
        <taxon>Glossinidae</taxon>
        <taxon>Glossina</taxon>
    </lineage>
</organism>
<dbReference type="PROSITE" id="PS51155">
    <property type="entry name" value="CHIT_BIND_RR_2"/>
    <property type="match status" value="1"/>
</dbReference>
<evidence type="ECO:0000313" key="4">
    <source>
        <dbReference type="EnsemblMetazoa" id="GMOY006506-PA"/>
    </source>
</evidence>
<evidence type="ECO:0000313" key="5">
    <source>
        <dbReference type="Proteomes" id="UP000092444"/>
    </source>
</evidence>
<evidence type="ECO:0000256" key="3">
    <source>
        <dbReference type="SAM" id="Phobius"/>
    </source>
</evidence>
<dbReference type="PRINTS" id="PR00947">
    <property type="entry name" value="CUTICLE"/>
</dbReference>
<dbReference type="AlphaFoldDB" id="A0A1B0FRA6"/>
<protein>
    <submittedName>
        <fullName evidence="4">Uncharacterized protein</fullName>
    </submittedName>
</protein>
<dbReference type="GO" id="GO:0042302">
    <property type="term" value="F:structural constituent of cuticle"/>
    <property type="evidence" value="ECO:0007669"/>
    <property type="project" value="UniProtKB-UniRule"/>
</dbReference>
<keyword evidence="3" id="KW-1133">Transmembrane helix</keyword>
<dbReference type="InterPro" id="IPR000618">
    <property type="entry name" value="Insect_cuticle"/>
</dbReference>
<dbReference type="VEuPathDB" id="VectorBase:GMOY006506"/>
<name>A0A1B0FRA6_GLOMM</name>
<dbReference type="PANTHER" id="PTHR12236">
    <property type="entry name" value="STRUCTURAL CONTITUENT OF CUTICLE"/>
    <property type="match status" value="1"/>
</dbReference>
<dbReference type="EnsemblMetazoa" id="GMOY006506-RA">
    <property type="protein sequence ID" value="GMOY006506-PA"/>
    <property type="gene ID" value="GMOY006506"/>
</dbReference>
<feature type="transmembrane region" description="Helical" evidence="3">
    <location>
        <begin position="26"/>
        <end position="47"/>
    </location>
</feature>
<dbReference type="GO" id="GO:0031012">
    <property type="term" value="C:extracellular matrix"/>
    <property type="evidence" value="ECO:0007669"/>
    <property type="project" value="TreeGrafter"/>
</dbReference>
<dbReference type="PANTHER" id="PTHR12236:SF46">
    <property type="entry name" value="CUTICULAR PROTEIN 30B-RELATED"/>
    <property type="match status" value="1"/>
</dbReference>
<evidence type="ECO:0000256" key="2">
    <source>
        <dbReference type="PROSITE-ProRule" id="PRU00497"/>
    </source>
</evidence>
<dbReference type="InterPro" id="IPR051217">
    <property type="entry name" value="Insect_Cuticle_Struc_Prot"/>
</dbReference>
<keyword evidence="3" id="KW-0472">Membrane</keyword>
<proteinExistence type="predicted"/>
<accession>A0A1B0FRA6</accession>
<evidence type="ECO:0000256" key="1">
    <source>
        <dbReference type="ARBA" id="ARBA00022460"/>
    </source>
</evidence>
<dbReference type="GO" id="GO:0005615">
    <property type="term" value="C:extracellular space"/>
    <property type="evidence" value="ECO:0007669"/>
    <property type="project" value="TreeGrafter"/>
</dbReference>
<dbReference type="EMBL" id="CCAG010006545">
    <property type="status" value="NOT_ANNOTATED_CDS"/>
    <property type="molecule type" value="Genomic_DNA"/>
</dbReference>
<reference evidence="4" key="1">
    <citation type="submission" date="2020-05" db="UniProtKB">
        <authorList>
            <consortium name="EnsemblMetazoa"/>
        </authorList>
    </citation>
    <scope>IDENTIFICATION</scope>
    <source>
        <strain evidence="4">Yale</strain>
    </source>
</reference>
<keyword evidence="1 2" id="KW-0193">Cuticle</keyword>
<keyword evidence="5" id="KW-1185">Reference proteome</keyword>